<accession>A0ABV2UVL3</accession>
<dbReference type="Proteomes" id="UP001550210">
    <property type="component" value="Unassembled WGS sequence"/>
</dbReference>
<sequence>MNSGTNVVTGEDVIGAALRLLASNGELGSHDVEKVELELPGLLERYRADPVTVDQLASRRGGLMSSGLVTTLLTEPLVVAVVATLIAEGVKVGSRAVNGRVSRWWSGRGERRRLVAALREPAQPIEARDTAWLVGYVAAKCEGIGCPPEQAAAVARAVATAWVARGRSGPGTPAGGTGPGPGTPEGGTGPGAPAGGTVPGTGDGGSG</sequence>
<reference evidence="2 3" key="1">
    <citation type="submission" date="2024-06" db="EMBL/GenBank/DDBJ databases">
        <title>The Natural Products Discovery Center: Release of the First 8490 Sequenced Strains for Exploring Actinobacteria Biosynthetic Diversity.</title>
        <authorList>
            <person name="Kalkreuter E."/>
            <person name="Kautsar S.A."/>
            <person name="Yang D."/>
            <person name="Bader C.D."/>
            <person name="Teijaro C.N."/>
            <person name="Fluegel L."/>
            <person name="Davis C.M."/>
            <person name="Simpson J.R."/>
            <person name="Lauterbach L."/>
            <person name="Steele A.D."/>
            <person name="Gui C."/>
            <person name="Meng S."/>
            <person name="Li G."/>
            <person name="Viehrig K."/>
            <person name="Ye F."/>
            <person name="Su P."/>
            <person name="Kiefer A.F."/>
            <person name="Nichols A."/>
            <person name="Cepeda A.J."/>
            <person name="Yan W."/>
            <person name="Fan B."/>
            <person name="Jiang Y."/>
            <person name="Adhikari A."/>
            <person name="Zheng C.-J."/>
            <person name="Schuster L."/>
            <person name="Cowan T.M."/>
            <person name="Smanski M.J."/>
            <person name="Chevrette M.G."/>
            <person name="De Carvalho L.P.S."/>
            <person name="Shen B."/>
        </authorList>
    </citation>
    <scope>NUCLEOTIDE SEQUENCE [LARGE SCALE GENOMIC DNA]</scope>
    <source>
        <strain evidence="2 3">NPDC006434</strain>
    </source>
</reference>
<evidence type="ECO:0008006" key="4">
    <source>
        <dbReference type="Google" id="ProtNLM"/>
    </source>
</evidence>
<evidence type="ECO:0000256" key="1">
    <source>
        <dbReference type="SAM" id="MobiDB-lite"/>
    </source>
</evidence>
<evidence type="ECO:0000313" key="2">
    <source>
        <dbReference type="EMBL" id="MET9845577.1"/>
    </source>
</evidence>
<proteinExistence type="predicted"/>
<gene>
    <name evidence="2" type="ORF">ABZZ21_13485</name>
</gene>
<feature type="compositionally biased region" description="Gly residues" evidence="1">
    <location>
        <begin position="168"/>
        <end position="207"/>
    </location>
</feature>
<protein>
    <recommendedName>
        <fullName evidence="4">MftR C-terminal domain-containing protein</fullName>
    </recommendedName>
</protein>
<keyword evidence="3" id="KW-1185">Reference proteome</keyword>
<feature type="region of interest" description="Disordered" evidence="1">
    <location>
        <begin position="165"/>
        <end position="207"/>
    </location>
</feature>
<dbReference type="EMBL" id="JBEXPZ010000015">
    <property type="protein sequence ID" value="MET9845577.1"/>
    <property type="molecule type" value="Genomic_DNA"/>
</dbReference>
<name>A0ABV2UVL3_9ACTN</name>
<organism evidence="2 3">
    <name type="scientific">Streptomyces ossamyceticus</name>
    <dbReference type="NCBI Taxonomy" id="249581"/>
    <lineage>
        <taxon>Bacteria</taxon>
        <taxon>Bacillati</taxon>
        <taxon>Actinomycetota</taxon>
        <taxon>Actinomycetes</taxon>
        <taxon>Kitasatosporales</taxon>
        <taxon>Streptomycetaceae</taxon>
        <taxon>Streptomyces</taxon>
    </lineage>
</organism>
<comment type="caution">
    <text evidence="2">The sequence shown here is derived from an EMBL/GenBank/DDBJ whole genome shotgun (WGS) entry which is preliminary data.</text>
</comment>
<dbReference type="RefSeq" id="WP_355396499.1">
    <property type="nucleotide sequence ID" value="NZ_JBEGHN010000001.1"/>
</dbReference>
<evidence type="ECO:0000313" key="3">
    <source>
        <dbReference type="Proteomes" id="UP001550210"/>
    </source>
</evidence>